<dbReference type="GO" id="GO:0046872">
    <property type="term" value="F:metal ion binding"/>
    <property type="evidence" value="ECO:0007669"/>
    <property type="project" value="UniProtKB-UniRule"/>
</dbReference>
<protein>
    <recommendedName>
        <fullName evidence="2 9">Heme chaperone HemW</fullName>
    </recommendedName>
</protein>
<dbReference type="InterPro" id="IPR013785">
    <property type="entry name" value="Aldolase_TIM"/>
</dbReference>
<evidence type="ECO:0000256" key="5">
    <source>
        <dbReference type="ARBA" id="ARBA00022723"/>
    </source>
</evidence>
<dbReference type="GO" id="GO:0004109">
    <property type="term" value="F:coproporphyrinogen oxidase activity"/>
    <property type="evidence" value="ECO:0007669"/>
    <property type="project" value="InterPro"/>
</dbReference>
<dbReference type="CDD" id="cd01335">
    <property type="entry name" value="Radical_SAM"/>
    <property type="match status" value="1"/>
</dbReference>
<comment type="similarity">
    <text evidence="1">Belongs to the anaerobic coproporphyrinogen-III oxidase family. HemW subfamily.</text>
</comment>
<dbReference type="SFLD" id="SFLDG01082">
    <property type="entry name" value="B12-binding_domain_containing"/>
    <property type="match status" value="1"/>
</dbReference>
<dbReference type="GO" id="GO:0051539">
    <property type="term" value="F:4 iron, 4 sulfur cluster binding"/>
    <property type="evidence" value="ECO:0007669"/>
    <property type="project" value="UniProtKB-UniRule"/>
</dbReference>
<evidence type="ECO:0000256" key="8">
    <source>
        <dbReference type="ARBA" id="ARBA00023186"/>
    </source>
</evidence>
<dbReference type="SFLD" id="SFLDF00562">
    <property type="entry name" value="HemN-like__clustered_with_heat"/>
    <property type="match status" value="1"/>
</dbReference>
<evidence type="ECO:0000256" key="4">
    <source>
        <dbReference type="ARBA" id="ARBA00022691"/>
    </source>
</evidence>
<evidence type="ECO:0000256" key="1">
    <source>
        <dbReference type="ARBA" id="ARBA00006100"/>
    </source>
</evidence>
<dbReference type="Gene3D" id="3.20.20.70">
    <property type="entry name" value="Aldolase class I"/>
    <property type="match status" value="1"/>
</dbReference>
<dbReference type="SFLD" id="SFLDF00288">
    <property type="entry name" value="HemN-like__clustered_with_nucl"/>
    <property type="match status" value="1"/>
</dbReference>
<evidence type="ECO:0000256" key="9">
    <source>
        <dbReference type="RuleBase" id="RU364116"/>
    </source>
</evidence>
<proteinExistence type="inferred from homology"/>
<keyword evidence="6 9" id="KW-0408">Iron</keyword>
<dbReference type="EMBL" id="JAQIFT010000068">
    <property type="protein sequence ID" value="MDA3733626.1"/>
    <property type="molecule type" value="Genomic_DNA"/>
</dbReference>
<dbReference type="Pfam" id="PF06969">
    <property type="entry name" value="HemN_C"/>
    <property type="match status" value="1"/>
</dbReference>
<dbReference type="PANTHER" id="PTHR13932:SF5">
    <property type="entry name" value="RADICAL S-ADENOSYL METHIONINE DOMAIN-CONTAINING PROTEIN 1, MITOCHONDRIAL"/>
    <property type="match status" value="1"/>
</dbReference>
<dbReference type="InterPro" id="IPR058240">
    <property type="entry name" value="rSAM_sf"/>
</dbReference>
<comment type="function">
    <text evidence="9">Probably acts as a heme chaperone, transferring heme to an unknown acceptor. Binds one molecule of heme per monomer, possibly covalently. Binds 1 [4Fe-4S] cluster. The cluster is coordinated with 3 cysteines and an exchangeable S-adenosyl-L-methionine.</text>
</comment>
<sequence length="382" mass="44367">MKIGLYVHIPFCHSKCYYCDFLSFPKREKEEEYITALIAEIANYGKDFAGVHTIKSLFIGGGTPTVLSPFLLDKLCEALRKHFILEEDVEWTIEANPGTILEEHAHVFKKHGVNRVSLGLQAAQNNLLKSIGRIHTYEEWEQSIERLKKVGITNLNTDIMFSLPDQTLENWKETLQKVVNLGLPHLSAYSLIIEDGTVFGDRYEQGTLKEVEEELDRSFYEYVKGYLKEKGYHQYELSNWSKAGYECEHNKVYWNCEPYLGIGLGAHSYMMHERFSNTTDFKDYLAAQGDTNKIIVAREKITKKMAMEEFMFLGLRLCVGISTQEFQQRFKYSIFDIYGKQLDEWMKKGLLVHNNDRLYLTEQGKDISNQIFASFLLDEEVE</sequence>
<name>A0AA42DR86_9FIRM</name>
<comment type="subcellular location">
    <subcellularLocation>
        <location evidence="9">Cytoplasm</location>
    </subcellularLocation>
</comment>
<dbReference type="SFLD" id="SFLDS00029">
    <property type="entry name" value="Radical_SAM"/>
    <property type="match status" value="1"/>
</dbReference>
<keyword evidence="9" id="KW-0004">4Fe-4S</keyword>
<dbReference type="InterPro" id="IPR006638">
    <property type="entry name" value="Elp3/MiaA/NifB-like_rSAM"/>
</dbReference>
<evidence type="ECO:0000256" key="7">
    <source>
        <dbReference type="ARBA" id="ARBA00023014"/>
    </source>
</evidence>
<feature type="domain" description="Radical SAM core" evidence="10">
    <location>
        <begin position="1"/>
        <end position="233"/>
    </location>
</feature>
<dbReference type="PROSITE" id="PS51918">
    <property type="entry name" value="RADICAL_SAM"/>
    <property type="match status" value="1"/>
</dbReference>
<keyword evidence="8 9" id="KW-0143">Chaperone</keyword>
<dbReference type="InterPro" id="IPR034505">
    <property type="entry name" value="Coproporphyrinogen-III_oxidase"/>
</dbReference>
<evidence type="ECO:0000256" key="6">
    <source>
        <dbReference type="ARBA" id="ARBA00023004"/>
    </source>
</evidence>
<dbReference type="InterPro" id="IPR004559">
    <property type="entry name" value="HemW-like"/>
</dbReference>
<dbReference type="SFLD" id="SFLDG01065">
    <property type="entry name" value="anaerobic_coproporphyrinogen-I"/>
    <property type="match status" value="1"/>
</dbReference>
<dbReference type="GO" id="GO:0005737">
    <property type="term" value="C:cytoplasm"/>
    <property type="evidence" value="ECO:0007669"/>
    <property type="project" value="UniProtKB-SubCell"/>
</dbReference>
<dbReference type="RefSeq" id="WP_271013425.1">
    <property type="nucleotide sequence ID" value="NZ_JAQIFT010000068.1"/>
</dbReference>
<dbReference type="Proteomes" id="UP001169242">
    <property type="component" value="Unassembled WGS sequence"/>
</dbReference>
<gene>
    <name evidence="11" type="primary">hemW</name>
    <name evidence="11" type="ORF">PBV87_19330</name>
</gene>
<dbReference type="NCBIfam" id="TIGR00539">
    <property type="entry name" value="hemN_rel"/>
    <property type="match status" value="1"/>
</dbReference>
<keyword evidence="4 9" id="KW-0949">S-adenosyl-L-methionine</keyword>
<evidence type="ECO:0000256" key="3">
    <source>
        <dbReference type="ARBA" id="ARBA00022617"/>
    </source>
</evidence>
<dbReference type="Pfam" id="PF04055">
    <property type="entry name" value="Radical_SAM"/>
    <property type="match status" value="1"/>
</dbReference>
<dbReference type="InterPro" id="IPR007197">
    <property type="entry name" value="rSAM"/>
</dbReference>
<dbReference type="SUPFAM" id="SSF102114">
    <property type="entry name" value="Radical SAM enzymes"/>
    <property type="match status" value="1"/>
</dbReference>
<dbReference type="GO" id="GO:0006779">
    <property type="term" value="P:porphyrin-containing compound biosynthetic process"/>
    <property type="evidence" value="ECO:0007669"/>
    <property type="project" value="InterPro"/>
</dbReference>
<reference evidence="11" key="1">
    <citation type="journal article" date="2023" name="Int. J. Syst. Evol. Microbiol.">
        <title>&lt;i&gt;Holtiella tumoricola&lt;/i&gt; gen. nov. sp. nov., isolated from a human clinical sample.</title>
        <authorList>
            <person name="Allen-Vercoe E."/>
            <person name="Daigneault M.C."/>
            <person name="Vancuren S.J."/>
            <person name="Cochrane K."/>
            <person name="O'Neal L.L."/>
            <person name="Sankaranarayanan K."/>
            <person name="Lawson P.A."/>
        </authorList>
    </citation>
    <scope>NUCLEOTIDE SEQUENCE</scope>
    <source>
        <strain evidence="11">CC70A</strain>
    </source>
</reference>
<dbReference type="PANTHER" id="PTHR13932">
    <property type="entry name" value="COPROPORPHYRINIGEN III OXIDASE"/>
    <property type="match status" value="1"/>
</dbReference>
<dbReference type="SMART" id="SM00729">
    <property type="entry name" value="Elp3"/>
    <property type="match status" value="1"/>
</dbReference>
<keyword evidence="5 9" id="KW-0479">Metal-binding</keyword>
<keyword evidence="7 9" id="KW-0411">Iron-sulfur</keyword>
<accession>A0AA42DR86</accession>
<organism evidence="11 12">
    <name type="scientific">Holtiella tumoricola</name>
    <dbReference type="NCBI Taxonomy" id="3018743"/>
    <lineage>
        <taxon>Bacteria</taxon>
        <taxon>Bacillati</taxon>
        <taxon>Bacillota</taxon>
        <taxon>Clostridia</taxon>
        <taxon>Lachnospirales</taxon>
        <taxon>Cellulosilyticaceae</taxon>
        <taxon>Holtiella</taxon>
    </lineage>
</organism>
<keyword evidence="9" id="KW-0963">Cytoplasm</keyword>
<keyword evidence="12" id="KW-1185">Reference proteome</keyword>
<dbReference type="InterPro" id="IPR010723">
    <property type="entry name" value="HemN_C"/>
</dbReference>
<evidence type="ECO:0000313" key="12">
    <source>
        <dbReference type="Proteomes" id="UP001169242"/>
    </source>
</evidence>
<evidence type="ECO:0000256" key="2">
    <source>
        <dbReference type="ARBA" id="ARBA00017228"/>
    </source>
</evidence>
<comment type="caution">
    <text evidence="11">The sequence shown here is derived from an EMBL/GenBank/DDBJ whole genome shotgun (WGS) entry which is preliminary data.</text>
</comment>
<keyword evidence="3 9" id="KW-0349">Heme</keyword>
<evidence type="ECO:0000259" key="10">
    <source>
        <dbReference type="PROSITE" id="PS51918"/>
    </source>
</evidence>
<dbReference type="AlphaFoldDB" id="A0AA42DR86"/>
<evidence type="ECO:0000313" key="11">
    <source>
        <dbReference type="EMBL" id="MDA3733626.1"/>
    </source>
</evidence>